<evidence type="ECO:0000256" key="11">
    <source>
        <dbReference type="ARBA" id="ARBA00023002"/>
    </source>
</evidence>
<dbReference type="EC" id="1.3.5.2" evidence="15"/>
<keyword evidence="18" id="KW-1185">Reference proteome</keyword>
<reference evidence="19" key="1">
    <citation type="submission" date="2025-08" db="UniProtKB">
        <authorList>
            <consortium name="RefSeq"/>
        </authorList>
    </citation>
    <scope>IDENTIFICATION</scope>
    <source>
        <strain evidence="19">Airmid</strain>
    </source>
</reference>
<proteinExistence type="inferred from homology"/>
<sequence length="1018" mass="117438">MSRKLKSLITVGVGATVCFYGYNLYNGDYRLWSRHVIPIFHLMYPDAEKAHIVAITAARLGLVPRLSEDKEIKPYLKTKLWDIEFDNPVGLAAGFDKNGEAIGQISGFGFGFLEIGTITPEPQKGNLFPRIFRLPLDRAVINRYGFNNYGHDQMEKNLSRQESIINKKNIIVGLNLGANKLTEDKIQDYITGLKRFHDKKEIKYFVINISSPNTPNLRNLEGKDQLNKLMDRVLRVKKELEQKNQLRKPLLVKFSPDLNEEQINDIGKIMLKYSNETKTHGQIDGMIISNTTISRPSDLKSPRKLIKEEGGLSGPPLRQLSTEMIRKMYRLTNGQIPIIGVGGIESGLDAYEKIKAGASMVQLYTSMGPPIVREVKYELAYMLAKDGFQNINDAIGNHRLRRKSISYRHRSFHYYLIHFGYDSMLNMLSFDNFNIWYYQIPIIAGFITTVWLLLKFWRHAREQQIRVLPASWNGIRAHQWSLIQCLTHRATCCLCRSLIVDAMFCDSCGVCLDFQCYDLVTRSKYFHLLKKSEKNLILEPLSHCKRVSISRSKESSNQFKHHWVHGNIPLHSKCFICHRYCEDDDETIEKENIGTTMAEHTLYHYRCCWCQRTVHENCFHKSDSNDRIEADCDFGRYRRLIIPPHYIIHRRVWTTSQGRAIALDEIRDFSCEEPDWSPLFVIANRKSGNNDAGNILSKFLPILNPLQVIDLSDKSNQLELSLQMCRMLPENITVRILVAGGDGTIGWVLNTIHQLKLNPSPLVAIFPLGTGNDLARVLGWSDIFDSAARINHDEIIQYVYGARSIQLDRWLIEIEQIDYYHRSYNLLIESLRIPRSIMPLGNRSLFMYNYFSIGVDALVALNFHQTRKSKIYNFLFSNTFINKFIYFTFGTKDLWERRCKNLQTKIRVELDGETIRLPELESIVVLNIHSWGGGVRMVGEMNRFDDLRVEVLGLTSTFHIGQVMMGLSKPIFLGQASQVKLCLDEHLPMQIDGEPWLQPPSKVEIKWNSHAKLLQNIM</sequence>
<keyword evidence="11 15" id="KW-0560">Oxidoreductase</keyword>
<comment type="pathway">
    <text evidence="3 15">Pyrimidine metabolism; UMP biosynthesis via de novo pathway; orotate from (S)-dihydroorotate (quinone route): step 1/1.</text>
</comment>
<dbReference type="CDD" id="cd20853">
    <property type="entry name" value="C1_DGKepsilon_typeIII_rpt2"/>
    <property type="match status" value="1"/>
</dbReference>
<dbReference type="GO" id="GO:0005524">
    <property type="term" value="F:ATP binding"/>
    <property type="evidence" value="ECO:0007669"/>
    <property type="project" value="UniProtKB-KW"/>
</dbReference>
<dbReference type="SUPFAM" id="SSF111331">
    <property type="entry name" value="NAD kinase/diacylglycerol kinase-like"/>
    <property type="match status" value="1"/>
</dbReference>
<dbReference type="InterPro" id="IPR002219">
    <property type="entry name" value="PKC_DAG/PE"/>
</dbReference>
<dbReference type="Gene3D" id="3.40.50.10330">
    <property type="entry name" value="Probable inorganic polyphosphate/atp-NAD kinase, domain 1"/>
    <property type="match status" value="1"/>
</dbReference>
<dbReference type="InterPro" id="IPR017438">
    <property type="entry name" value="ATP-NAD_kinase_N"/>
</dbReference>
<evidence type="ECO:0000256" key="10">
    <source>
        <dbReference type="ARBA" id="ARBA00022840"/>
    </source>
</evidence>
<keyword evidence="15" id="KW-0285">Flavoprotein</keyword>
<dbReference type="GO" id="GO:0007200">
    <property type="term" value="P:phospholipase C-activating G protein-coupled receptor signaling pathway"/>
    <property type="evidence" value="ECO:0007669"/>
    <property type="project" value="InterPro"/>
</dbReference>
<dbReference type="NCBIfam" id="NF003645">
    <property type="entry name" value="PRK05286.1-2"/>
    <property type="match status" value="1"/>
</dbReference>
<dbReference type="InterPro" id="IPR037607">
    <property type="entry name" value="DGK"/>
</dbReference>
<evidence type="ECO:0000256" key="9">
    <source>
        <dbReference type="ARBA" id="ARBA00022777"/>
    </source>
</evidence>
<dbReference type="GO" id="GO:0004143">
    <property type="term" value="F:ATP-dependent diacylglycerol kinase activity"/>
    <property type="evidence" value="ECO:0007669"/>
    <property type="project" value="UniProtKB-EC"/>
</dbReference>
<comment type="subcellular location">
    <subcellularLocation>
        <location evidence="2">Membrane</location>
    </subcellularLocation>
    <subcellularLocation>
        <location evidence="15">Mitochondrion inner membrane</location>
        <topology evidence="15">Single-pass membrane protein</topology>
    </subcellularLocation>
</comment>
<evidence type="ECO:0000256" key="2">
    <source>
        <dbReference type="ARBA" id="ARBA00004370"/>
    </source>
</evidence>
<dbReference type="Proteomes" id="UP000515146">
    <property type="component" value="Unplaced"/>
</dbReference>
<dbReference type="NCBIfam" id="NF003652">
    <property type="entry name" value="PRK05286.2-5"/>
    <property type="match status" value="1"/>
</dbReference>
<dbReference type="GO" id="GO:0044205">
    <property type="term" value="P:'de novo' UMP biosynthetic process"/>
    <property type="evidence" value="ECO:0007669"/>
    <property type="project" value="UniProtKB-UniPathway"/>
</dbReference>
<evidence type="ECO:0000256" key="12">
    <source>
        <dbReference type="ARBA" id="ARBA00023136"/>
    </source>
</evidence>
<evidence type="ECO:0000256" key="6">
    <source>
        <dbReference type="ARBA" id="ARBA00022679"/>
    </source>
</evidence>
<dbReference type="InParanoid" id="A0A6P6Y602"/>
<protein>
    <recommendedName>
        <fullName evidence="14 15">Multifunctional fusion protein</fullName>
    </recommendedName>
    <domain>
        <recommendedName>
            <fullName evidence="14">Diacylglycerol kinase</fullName>
            <shortName evidence="14">DAG kinase</shortName>
            <ecNumber evidence="14">2.7.1.107</ecNumber>
        </recommendedName>
    </domain>
    <domain>
        <recommendedName>
            <fullName evidence="15">Dihydroorotate dehydrogenase (quinone), mitochondrial</fullName>
            <shortName evidence="15">DHOdehase</shortName>
            <ecNumber evidence="15">1.3.5.2</ecNumber>
        </recommendedName>
    </domain>
</protein>
<dbReference type="PANTHER" id="PTHR11255:SF118">
    <property type="entry name" value="DIACYLGLYCEROL KINASE EPSILON"/>
    <property type="match status" value="1"/>
</dbReference>
<evidence type="ECO:0000256" key="13">
    <source>
        <dbReference type="ARBA" id="ARBA00048639"/>
    </source>
</evidence>
<keyword evidence="15" id="KW-0812">Transmembrane</keyword>
<dbReference type="PROSITE" id="PS50081">
    <property type="entry name" value="ZF_DAG_PE_2"/>
    <property type="match status" value="1"/>
</dbReference>
<dbReference type="PROSITE" id="PS00912">
    <property type="entry name" value="DHODEHASE_2"/>
    <property type="match status" value="1"/>
</dbReference>
<evidence type="ECO:0000256" key="8">
    <source>
        <dbReference type="ARBA" id="ARBA00022741"/>
    </source>
</evidence>
<dbReference type="InterPro" id="IPR001295">
    <property type="entry name" value="Dihydroorotate_DH_CS"/>
</dbReference>
<dbReference type="RefSeq" id="XP_027199909.1">
    <property type="nucleotide sequence ID" value="XM_027344108.1"/>
</dbReference>
<feature type="domain" description="DAGKc" evidence="17">
    <location>
        <begin position="674"/>
        <end position="816"/>
    </location>
</feature>
<keyword evidence="15" id="KW-0999">Mitochondrion inner membrane</keyword>
<dbReference type="GO" id="GO:0005743">
    <property type="term" value="C:mitochondrial inner membrane"/>
    <property type="evidence" value="ECO:0007669"/>
    <property type="project" value="UniProtKB-SubCell"/>
</dbReference>
<dbReference type="SUPFAM" id="SSF51395">
    <property type="entry name" value="FMN-linked oxidoreductases"/>
    <property type="match status" value="1"/>
</dbReference>
<evidence type="ECO:0000256" key="1">
    <source>
        <dbReference type="ARBA" id="ARBA00001383"/>
    </source>
</evidence>
<evidence type="ECO:0000256" key="14">
    <source>
        <dbReference type="RuleBase" id="RU361128"/>
    </source>
</evidence>
<comment type="cofactor">
    <cofactor evidence="15">
        <name>FMN</name>
        <dbReference type="ChEBI" id="CHEBI:58210"/>
    </cofactor>
    <text evidence="15">Binds 1 FMN per subunit.</text>
</comment>
<dbReference type="GO" id="GO:0106430">
    <property type="term" value="F:dihydroorotate dehydrogenase (quinone) activity"/>
    <property type="evidence" value="ECO:0007669"/>
    <property type="project" value="UniProtKB-EC"/>
</dbReference>
<dbReference type="Pfam" id="PF00781">
    <property type="entry name" value="DAGK_cat"/>
    <property type="match status" value="1"/>
</dbReference>
<keyword evidence="9 14" id="KW-0418">Kinase</keyword>
<dbReference type="AlphaFoldDB" id="A0A6P6Y602"/>
<keyword evidence="8 14" id="KW-0547">Nucleotide-binding</keyword>
<keyword evidence="12 15" id="KW-0472">Membrane</keyword>
<keyword evidence="15" id="KW-0288">FMN</keyword>
<evidence type="ECO:0000256" key="3">
    <source>
        <dbReference type="ARBA" id="ARBA00005161"/>
    </source>
</evidence>
<dbReference type="Gene3D" id="3.20.20.70">
    <property type="entry name" value="Aldolase class I"/>
    <property type="match status" value="1"/>
</dbReference>
<dbReference type="SMART" id="SM00046">
    <property type="entry name" value="DAGKc"/>
    <property type="match status" value="1"/>
</dbReference>
<dbReference type="PROSITE" id="PS00911">
    <property type="entry name" value="DHODEHASE_1"/>
    <property type="match status" value="1"/>
</dbReference>
<evidence type="ECO:0000259" key="17">
    <source>
        <dbReference type="PROSITE" id="PS50146"/>
    </source>
</evidence>
<dbReference type="EC" id="2.7.1.107" evidence="14"/>
<evidence type="ECO:0000256" key="7">
    <source>
        <dbReference type="ARBA" id="ARBA00022737"/>
    </source>
</evidence>
<keyword evidence="15" id="KW-0496">Mitochondrion</keyword>
<dbReference type="InterPro" id="IPR001206">
    <property type="entry name" value="Diacylglycerol_kinase_cat_dom"/>
</dbReference>
<dbReference type="InterPro" id="IPR005720">
    <property type="entry name" value="Dihydroorotate_DH_cat"/>
</dbReference>
<dbReference type="InterPro" id="IPR000756">
    <property type="entry name" value="Diacylglycerol_kin_accessory"/>
</dbReference>
<dbReference type="Pfam" id="PF01180">
    <property type="entry name" value="DHO_dh"/>
    <property type="match status" value="1"/>
</dbReference>
<dbReference type="PROSITE" id="PS50146">
    <property type="entry name" value="DAGK"/>
    <property type="match status" value="1"/>
</dbReference>
<dbReference type="Pfam" id="PF00609">
    <property type="entry name" value="DAGK_acc"/>
    <property type="match status" value="1"/>
</dbReference>
<comment type="similarity">
    <text evidence="5 14">Belongs to the eukaryotic diacylglycerol kinase family.</text>
</comment>
<dbReference type="UniPathway" id="UPA00070">
    <property type="reaction ID" value="UER00946"/>
</dbReference>
<dbReference type="GO" id="GO:0006207">
    <property type="term" value="P:'de novo' pyrimidine nucleobase biosynthetic process"/>
    <property type="evidence" value="ECO:0007669"/>
    <property type="project" value="InterPro"/>
</dbReference>
<accession>A0A6P6Y602</accession>
<dbReference type="InterPro" id="IPR013785">
    <property type="entry name" value="Aldolase_TIM"/>
</dbReference>
<keyword evidence="6 14" id="KW-0808">Transferase</keyword>
<evidence type="ECO:0000256" key="4">
    <source>
        <dbReference type="ARBA" id="ARBA00005359"/>
    </source>
</evidence>
<feature type="transmembrane region" description="Helical" evidence="15">
    <location>
        <begin position="871"/>
        <end position="889"/>
    </location>
</feature>
<dbReference type="CDD" id="cd04738">
    <property type="entry name" value="DHOD_2_like"/>
    <property type="match status" value="1"/>
</dbReference>
<dbReference type="FunCoup" id="A0A6P6Y602">
    <property type="interactions" value="244"/>
</dbReference>
<dbReference type="KEGG" id="dpte:113794023"/>
<gene>
    <name evidence="19" type="primary">LOC113794023</name>
</gene>
<dbReference type="InterPro" id="IPR005719">
    <property type="entry name" value="Dihydroorotate_DH_2"/>
</dbReference>
<feature type="domain" description="Phorbol-ester/DAG-type" evidence="16">
    <location>
        <begin position="560"/>
        <end position="632"/>
    </location>
</feature>
<evidence type="ECO:0000256" key="5">
    <source>
        <dbReference type="ARBA" id="ARBA00009280"/>
    </source>
</evidence>
<comment type="catalytic activity">
    <reaction evidence="1 14">
        <text>a 1,2-diacyl-sn-glycerol + ATP = a 1,2-diacyl-sn-glycero-3-phosphate + ADP + H(+)</text>
        <dbReference type="Rhea" id="RHEA:10272"/>
        <dbReference type="ChEBI" id="CHEBI:15378"/>
        <dbReference type="ChEBI" id="CHEBI:17815"/>
        <dbReference type="ChEBI" id="CHEBI:30616"/>
        <dbReference type="ChEBI" id="CHEBI:58608"/>
        <dbReference type="ChEBI" id="CHEBI:456216"/>
        <dbReference type="EC" id="2.7.1.107"/>
    </reaction>
</comment>
<comment type="caution">
    <text evidence="15">Lacks conserved residue(s) required for the propagation of feature annotation.</text>
</comment>
<dbReference type="Gene3D" id="3.30.60.20">
    <property type="match status" value="1"/>
</dbReference>
<evidence type="ECO:0000259" key="16">
    <source>
        <dbReference type="PROSITE" id="PS50081"/>
    </source>
</evidence>
<dbReference type="PANTHER" id="PTHR11255">
    <property type="entry name" value="DIACYLGLYCEROL KINASE"/>
    <property type="match status" value="1"/>
</dbReference>
<keyword evidence="7" id="KW-0677">Repeat</keyword>
<evidence type="ECO:0000256" key="15">
    <source>
        <dbReference type="RuleBase" id="RU361255"/>
    </source>
</evidence>
<organism evidence="18 19">
    <name type="scientific">Dermatophagoides pteronyssinus</name>
    <name type="common">European house dust mite</name>
    <dbReference type="NCBI Taxonomy" id="6956"/>
    <lineage>
        <taxon>Eukaryota</taxon>
        <taxon>Metazoa</taxon>
        <taxon>Ecdysozoa</taxon>
        <taxon>Arthropoda</taxon>
        <taxon>Chelicerata</taxon>
        <taxon>Arachnida</taxon>
        <taxon>Acari</taxon>
        <taxon>Acariformes</taxon>
        <taxon>Sarcoptiformes</taxon>
        <taxon>Astigmata</taxon>
        <taxon>Psoroptidia</taxon>
        <taxon>Analgoidea</taxon>
        <taxon>Pyroglyphidae</taxon>
        <taxon>Dermatophagoidinae</taxon>
        <taxon>Dermatophagoides</taxon>
    </lineage>
</organism>
<evidence type="ECO:0000313" key="19">
    <source>
        <dbReference type="RefSeq" id="XP_027199909.1"/>
    </source>
</evidence>
<name>A0A6P6Y602_DERPT</name>
<comment type="catalytic activity">
    <reaction evidence="13 15">
        <text>(S)-dihydroorotate + a quinone = orotate + a quinol</text>
        <dbReference type="Rhea" id="RHEA:30187"/>
        <dbReference type="ChEBI" id="CHEBI:24646"/>
        <dbReference type="ChEBI" id="CHEBI:30839"/>
        <dbReference type="ChEBI" id="CHEBI:30864"/>
        <dbReference type="ChEBI" id="CHEBI:132124"/>
        <dbReference type="EC" id="1.3.5.2"/>
    </reaction>
</comment>
<keyword evidence="15" id="KW-1133">Transmembrane helix</keyword>
<feature type="transmembrane region" description="Helical" evidence="15">
    <location>
        <begin position="436"/>
        <end position="454"/>
    </location>
</feature>
<comment type="similarity">
    <text evidence="4 15">Belongs to the dihydroorotate dehydrogenase family. Type 2 subfamily.</text>
</comment>
<keyword evidence="10 14" id="KW-0067">ATP-binding</keyword>
<dbReference type="NCBIfam" id="TIGR01036">
    <property type="entry name" value="pyrD_sub2"/>
    <property type="match status" value="1"/>
</dbReference>
<evidence type="ECO:0000313" key="18">
    <source>
        <dbReference type="Proteomes" id="UP000515146"/>
    </source>
</evidence>
<dbReference type="InterPro" id="IPR016064">
    <property type="entry name" value="NAD/diacylglycerol_kinase_sf"/>
</dbReference>
<dbReference type="Gene3D" id="2.60.200.40">
    <property type="match status" value="1"/>
</dbReference>
<dbReference type="OrthoDB" id="242257at2759"/>
<dbReference type="SMART" id="SM00045">
    <property type="entry name" value="DAGKa"/>
    <property type="match status" value="1"/>
</dbReference>